<proteinExistence type="predicted"/>
<gene>
    <name evidence="1" type="ORF">METH_07865</name>
</gene>
<name>V9VYG5_9RHOB</name>
<dbReference type="AlphaFoldDB" id="V9VYG5"/>
<organism evidence="1 2">
    <name type="scientific">Leisingera methylohalidivorans DSM 14336</name>
    <dbReference type="NCBI Taxonomy" id="999552"/>
    <lineage>
        <taxon>Bacteria</taxon>
        <taxon>Pseudomonadati</taxon>
        <taxon>Pseudomonadota</taxon>
        <taxon>Alphaproteobacteria</taxon>
        <taxon>Rhodobacterales</taxon>
        <taxon>Roseobacteraceae</taxon>
        <taxon>Leisingera</taxon>
    </lineage>
</organism>
<dbReference type="Proteomes" id="UP000018780">
    <property type="component" value="Chromosome"/>
</dbReference>
<sequence>MNLDLMRVIDKQVFKTAFYGMRQKTWHLRNEDQLVNE</sequence>
<dbReference type="KEGG" id="lmd:METH_07865"/>
<evidence type="ECO:0000313" key="2">
    <source>
        <dbReference type="Proteomes" id="UP000018780"/>
    </source>
</evidence>
<reference evidence="1 2" key="1">
    <citation type="submission" date="2013-09" db="EMBL/GenBank/DDBJ databases">
        <authorList>
            <consortium name="DOE Joint Genome Institute"/>
            <person name="Klenk H.-P."/>
            <person name="Huntemann M."/>
            <person name="Han J."/>
            <person name="Chen A."/>
            <person name="Kyrpides N."/>
            <person name="Mavromatis K."/>
            <person name="Markowitz V."/>
            <person name="Palaniappan K."/>
            <person name="Ivanova N."/>
            <person name="Schaumberg A."/>
            <person name="Pati A."/>
            <person name="Liolios K."/>
            <person name="Nordberg H.P."/>
            <person name="Cantor M.N."/>
            <person name="Hua S.X."/>
            <person name="Woyke T."/>
        </authorList>
    </citation>
    <scope>NUCLEOTIDE SEQUENCE [LARGE SCALE GENOMIC DNA]</scope>
    <source>
        <strain evidence="1 2">DSM 14336</strain>
    </source>
</reference>
<accession>V9VYG5</accession>
<dbReference type="PATRIC" id="fig|999552.6.peg.1581"/>
<evidence type="ECO:0000313" key="1">
    <source>
        <dbReference type="EMBL" id="AHD02993.1"/>
    </source>
</evidence>
<protein>
    <submittedName>
        <fullName evidence="1">Uncharacterized protein</fullName>
    </submittedName>
</protein>
<dbReference type="HOGENOM" id="CLU_3345321_0_0_5"/>
<keyword evidence="2" id="KW-1185">Reference proteome</keyword>
<dbReference type="EMBL" id="CP006773">
    <property type="protein sequence ID" value="AHD02993.1"/>
    <property type="molecule type" value="Genomic_DNA"/>
</dbReference>